<dbReference type="GO" id="GO:0046872">
    <property type="term" value="F:metal ion binding"/>
    <property type="evidence" value="ECO:0007669"/>
    <property type="project" value="InterPro"/>
</dbReference>
<evidence type="ECO:0000259" key="1">
    <source>
        <dbReference type="Pfam" id="PF11716"/>
    </source>
</evidence>
<feature type="domain" description="Mycothiol-dependent maleylpyruvate isomerase metal-binding" evidence="1">
    <location>
        <begin position="26"/>
        <end position="156"/>
    </location>
</feature>
<gene>
    <name evidence="2" type="ORF">E1294_33105</name>
</gene>
<protein>
    <submittedName>
        <fullName evidence="2">Maleylpyruvate isomerase family mycothiol-dependent enzyme</fullName>
    </submittedName>
</protein>
<reference evidence="2 3" key="1">
    <citation type="submission" date="2019-03" db="EMBL/GenBank/DDBJ databases">
        <title>Draft genome sequences of novel Actinobacteria.</title>
        <authorList>
            <person name="Sahin N."/>
            <person name="Ay H."/>
            <person name="Saygin H."/>
        </authorList>
    </citation>
    <scope>NUCLEOTIDE SEQUENCE [LARGE SCALE GENOMIC DNA]</scope>
    <source>
        <strain evidence="2 3">KC712</strain>
    </source>
</reference>
<dbReference type="Pfam" id="PF11716">
    <property type="entry name" value="MDMPI_N"/>
    <property type="match status" value="1"/>
</dbReference>
<dbReference type="Proteomes" id="UP000294543">
    <property type="component" value="Unassembled WGS sequence"/>
</dbReference>
<dbReference type="OrthoDB" id="5185819at2"/>
<keyword evidence="2" id="KW-0670">Pyruvate</keyword>
<comment type="caution">
    <text evidence="2">The sequence shown here is derived from an EMBL/GenBank/DDBJ whole genome shotgun (WGS) entry which is preliminary data.</text>
</comment>
<evidence type="ECO:0000313" key="2">
    <source>
        <dbReference type="EMBL" id="TDD15893.1"/>
    </source>
</evidence>
<evidence type="ECO:0000313" key="3">
    <source>
        <dbReference type="Proteomes" id="UP000294543"/>
    </source>
</evidence>
<dbReference type="SUPFAM" id="SSF109854">
    <property type="entry name" value="DinB/YfiT-like putative metalloenzymes"/>
    <property type="match status" value="1"/>
</dbReference>
<dbReference type="InterPro" id="IPR034660">
    <property type="entry name" value="DinB/YfiT-like"/>
</dbReference>
<name>A0A4R4WHR7_9ACTN</name>
<dbReference type="Gene3D" id="1.20.120.450">
    <property type="entry name" value="dinb family like domain"/>
    <property type="match status" value="1"/>
</dbReference>
<dbReference type="InterPro" id="IPR024344">
    <property type="entry name" value="MDMPI_metal-binding"/>
</dbReference>
<accession>A0A4R4WHR7</accession>
<proteinExistence type="predicted"/>
<dbReference type="GO" id="GO:0016853">
    <property type="term" value="F:isomerase activity"/>
    <property type="evidence" value="ECO:0007669"/>
    <property type="project" value="UniProtKB-KW"/>
</dbReference>
<dbReference type="EMBL" id="SMKP01000116">
    <property type="protein sequence ID" value="TDD15893.1"/>
    <property type="molecule type" value="Genomic_DNA"/>
</dbReference>
<keyword evidence="2" id="KW-0413">Isomerase</keyword>
<dbReference type="InterPro" id="IPR017517">
    <property type="entry name" value="Maleyloyr_isom"/>
</dbReference>
<sequence>MTHRAGAHTPMSNNRNSFMSIADRYAQLAESFLARIRATPDHLWEAKSPCQSWTARDVVAHVINGHRGILALVHRTPPSAAHGVAVSPMADAPAVEAGADLAVAFTACRDDMLAMLRDPALASRRLPGGPLGPVPVEHAADVIGSLEMLGHTWDLARATGGDEVLDSDAVARTHQALIQHHAGLLATGAFDPSTPVPEGADAQTEFLCFIGRRP</sequence>
<dbReference type="NCBIfam" id="TIGR03083">
    <property type="entry name" value="maleylpyruvate isomerase family mycothiol-dependent enzyme"/>
    <property type="match status" value="1"/>
</dbReference>
<keyword evidence="3" id="KW-1185">Reference proteome</keyword>
<dbReference type="AlphaFoldDB" id="A0A4R4WHR7"/>
<organism evidence="2 3">
    <name type="scientific">Nonomuraea diastatica</name>
    <dbReference type="NCBI Taxonomy" id="1848329"/>
    <lineage>
        <taxon>Bacteria</taxon>
        <taxon>Bacillati</taxon>
        <taxon>Actinomycetota</taxon>
        <taxon>Actinomycetes</taxon>
        <taxon>Streptosporangiales</taxon>
        <taxon>Streptosporangiaceae</taxon>
        <taxon>Nonomuraea</taxon>
    </lineage>
</organism>